<feature type="chain" id="PRO_5039946107" evidence="1">
    <location>
        <begin position="23"/>
        <end position="240"/>
    </location>
</feature>
<proteinExistence type="predicted"/>
<dbReference type="OrthoDB" id="43529at2759"/>
<sequence>MRATLYCAVALSLLVSWENASAFSIPESKAATIRNLVPNITNRRKYLIQTVVGTAFGSLIGTSFVSSPAAAFDGSGSSAYAGRSPATKAELKKQYKERVVADVKDFVVLGKAIDQGETEGRAWINFFITAQRREPDAVGRTYAALVDLRGLPTKKASEYEGGDGLLLANTFTKAGKPPDNTPAVRSFLKVSKTFDAIEAAGKSGNASKAKEEWAKSKTLLEAYLVDVELPGSISDPLYQP</sequence>
<evidence type="ECO:0000256" key="1">
    <source>
        <dbReference type="SAM" id="SignalP"/>
    </source>
</evidence>
<reference evidence="2" key="1">
    <citation type="journal article" date="2021" name="Sci. Rep.">
        <title>Diploid genomic architecture of Nitzschia inconspicua, an elite biomass production diatom.</title>
        <authorList>
            <person name="Oliver A."/>
            <person name="Podell S."/>
            <person name="Pinowska A."/>
            <person name="Traller J.C."/>
            <person name="Smith S.R."/>
            <person name="McClure R."/>
            <person name="Beliaev A."/>
            <person name="Bohutskyi P."/>
            <person name="Hill E.A."/>
            <person name="Rabines A."/>
            <person name="Zheng H."/>
            <person name="Allen L.Z."/>
            <person name="Kuo A."/>
            <person name="Grigoriev I.V."/>
            <person name="Allen A.E."/>
            <person name="Hazlebeck D."/>
            <person name="Allen E.E."/>
        </authorList>
    </citation>
    <scope>NUCLEOTIDE SEQUENCE</scope>
    <source>
        <strain evidence="2">Hildebrandi</strain>
    </source>
</reference>
<accession>A0A9K3KR29</accession>
<gene>
    <name evidence="2" type="ORF">IV203_016399</name>
</gene>
<reference evidence="2" key="2">
    <citation type="submission" date="2021-04" db="EMBL/GenBank/DDBJ databases">
        <authorList>
            <person name="Podell S."/>
        </authorList>
    </citation>
    <scope>NUCLEOTIDE SEQUENCE</scope>
    <source>
        <strain evidence="2">Hildebrandi</strain>
    </source>
</reference>
<keyword evidence="3" id="KW-1185">Reference proteome</keyword>
<evidence type="ECO:0000313" key="2">
    <source>
        <dbReference type="EMBL" id="KAG7347694.1"/>
    </source>
</evidence>
<dbReference type="AlphaFoldDB" id="A0A9K3KR29"/>
<comment type="caution">
    <text evidence="2">The sequence shown here is derived from an EMBL/GenBank/DDBJ whole genome shotgun (WGS) entry which is preliminary data.</text>
</comment>
<dbReference type="EMBL" id="JAGRRH010000020">
    <property type="protein sequence ID" value="KAG7347694.1"/>
    <property type="molecule type" value="Genomic_DNA"/>
</dbReference>
<name>A0A9K3KR29_9STRA</name>
<organism evidence="2 3">
    <name type="scientific">Nitzschia inconspicua</name>
    <dbReference type="NCBI Taxonomy" id="303405"/>
    <lineage>
        <taxon>Eukaryota</taxon>
        <taxon>Sar</taxon>
        <taxon>Stramenopiles</taxon>
        <taxon>Ochrophyta</taxon>
        <taxon>Bacillariophyta</taxon>
        <taxon>Bacillariophyceae</taxon>
        <taxon>Bacillariophycidae</taxon>
        <taxon>Bacillariales</taxon>
        <taxon>Bacillariaceae</taxon>
        <taxon>Nitzschia</taxon>
    </lineage>
</organism>
<dbReference type="Proteomes" id="UP000693970">
    <property type="component" value="Unassembled WGS sequence"/>
</dbReference>
<keyword evidence="1" id="KW-0732">Signal</keyword>
<evidence type="ECO:0000313" key="3">
    <source>
        <dbReference type="Proteomes" id="UP000693970"/>
    </source>
</evidence>
<feature type="signal peptide" evidence="1">
    <location>
        <begin position="1"/>
        <end position="22"/>
    </location>
</feature>
<protein>
    <submittedName>
        <fullName evidence="2">Uncharacterized protein</fullName>
    </submittedName>
</protein>